<proteinExistence type="predicted"/>
<organism evidence="4 5">
    <name type="scientific">Flavilitoribacter nigricans (strain ATCC 23147 / DSM 23189 / NBRC 102662 / NCIMB 1420 / SS-2)</name>
    <name type="common">Lewinella nigricans</name>
    <dbReference type="NCBI Taxonomy" id="1122177"/>
    <lineage>
        <taxon>Bacteria</taxon>
        <taxon>Pseudomonadati</taxon>
        <taxon>Bacteroidota</taxon>
        <taxon>Saprospiria</taxon>
        <taxon>Saprospirales</taxon>
        <taxon>Lewinellaceae</taxon>
        <taxon>Flavilitoribacter</taxon>
    </lineage>
</organism>
<dbReference type="GO" id="GO:0008757">
    <property type="term" value="F:S-adenosylmethionine-dependent methyltransferase activity"/>
    <property type="evidence" value="ECO:0007669"/>
    <property type="project" value="TreeGrafter"/>
</dbReference>
<evidence type="ECO:0000256" key="2">
    <source>
        <dbReference type="ARBA" id="ARBA00022679"/>
    </source>
</evidence>
<dbReference type="EMBL" id="PDUD01000031">
    <property type="protein sequence ID" value="PHN03569.1"/>
    <property type="molecule type" value="Genomic_DNA"/>
</dbReference>
<evidence type="ECO:0000256" key="3">
    <source>
        <dbReference type="ARBA" id="ARBA00022691"/>
    </source>
</evidence>
<keyword evidence="1 4" id="KW-0489">Methyltransferase</keyword>
<dbReference type="OrthoDB" id="9799672at2"/>
<dbReference type="InterPro" id="IPR050362">
    <property type="entry name" value="Cation-dep_OMT"/>
</dbReference>
<dbReference type="PANTHER" id="PTHR10509">
    <property type="entry name" value="O-METHYLTRANSFERASE-RELATED"/>
    <property type="match status" value="1"/>
</dbReference>
<reference evidence="4 5" key="1">
    <citation type="submission" date="2017-10" db="EMBL/GenBank/DDBJ databases">
        <title>The draft genome sequence of Lewinella nigricans NBRC 102662.</title>
        <authorList>
            <person name="Wang K."/>
        </authorList>
    </citation>
    <scope>NUCLEOTIDE SEQUENCE [LARGE SCALE GENOMIC DNA]</scope>
    <source>
        <strain evidence="4 5">NBRC 102662</strain>
    </source>
</reference>
<evidence type="ECO:0000313" key="5">
    <source>
        <dbReference type="Proteomes" id="UP000223913"/>
    </source>
</evidence>
<dbReference type="GO" id="GO:0032259">
    <property type="term" value="P:methylation"/>
    <property type="evidence" value="ECO:0007669"/>
    <property type="project" value="UniProtKB-KW"/>
</dbReference>
<dbReference type="GO" id="GO:0008171">
    <property type="term" value="F:O-methyltransferase activity"/>
    <property type="evidence" value="ECO:0007669"/>
    <property type="project" value="InterPro"/>
</dbReference>
<dbReference type="Gene3D" id="3.40.50.150">
    <property type="entry name" value="Vaccinia Virus protein VP39"/>
    <property type="match status" value="1"/>
</dbReference>
<gene>
    <name evidence="4" type="ORF">CRP01_26180</name>
</gene>
<dbReference type="InterPro" id="IPR002935">
    <property type="entry name" value="SAM_O-MeTrfase"/>
</dbReference>
<dbReference type="PROSITE" id="PS51682">
    <property type="entry name" value="SAM_OMT_I"/>
    <property type="match status" value="1"/>
</dbReference>
<evidence type="ECO:0000313" key="4">
    <source>
        <dbReference type="EMBL" id="PHN03569.1"/>
    </source>
</evidence>
<dbReference type="Pfam" id="PF01596">
    <property type="entry name" value="Methyltransf_3"/>
    <property type="match status" value="1"/>
</dbReference>
<dbReference type="CDD" id="cd02440">
    <property type="entry name" value="AdoMet_MTases"/>
    <property type="match status" value="1"/>
</dbReference>
<dbReference type="SUPFAM" id="SSF53335">
    <property type="entry name" value="S-adenosyl-L-methionine-dependent methyltransferases"/>
    <property type="match status" value="1"/>
</dbReference>
<keyword evidence="3" id="KW-0949">S-adenosyl-L-methionine</keyword>
<name>A0A2D0N5Y3_FLAN2</name>
<evidence type="ECO:0000256" key="1">
    <source>
        <dbReference type="ARBA" id="ARBA00022603"/>
    </source>
</evidence>
<dbReference type="AlphaFoldDB" id="A0A2D0N5Y3"/>
<dbReference type="PANTHER" id="PTHR10509:SF14">
    <property type="entry name" value="CAFFEOYL-COA O-METHYLTRANSFERASE 3-RELATED"/>
    <property type="match status" value="1"/>
</dbReference>
<dbReference type="Proteomes" id="UP000223913">
    <property type="component" value="Unassembled WGS sequence"/>
</dbReference>
<comment type="caution">
    <text evidence="4">The sequence shown here is derived from an EMBL/GenBank/DDBJ whole genome shotgun (WGS) entry which is preliminary data.</text>
</comment>
<keyword evidence="2 4" id="KW-0808">Transferase</keyword>
<dbReference type="InterPro" id="IPR029063">
    <property type="entry name" value="SAM-dependent_MTases_sf"/>
</dbReference>
<sequence>MNSLVNAIQYYCEQHSGQPDEVLYELERETGLKTLAPQMISGHLQGQLLQLLSQIARPRHILEVGTFTGYATICLARGLAEGGRMDTIEVNAELAYIIRKYLKKAGLKDRVQLHIGDALEIIPRLPGNFDLIFLDAGKQHYQAYYDLLIDRMPSGGLLLADNVLWSGKVLHEKQDADTATLHQFNEMIQADERVDKLMLPLRDGLYVIRKK</sequence>
<accession>A0A2D0N5Y3</accession>
<keyword evidence="5" id="KW-1185">Reference proteome</keyword>
<protein>
    <submittedName>
        <fullName evidence="4">Methyltransferase</fullName>
    </submittedName>
</protein>